<reference evidence="2" key="2">
    <citation type="journal article" date="2015" name="Fish Shellfish Immunol.">
        <title>Early steps in the European eel (Anguilla anguilla)-Vibrio vulnificus interaction in the gills: Role of the RtxA13 toxin.</title>
        <authorList>
            <person name="Callol A."/>
            <person name="Pajuelo D."/>
            <person name="Ebbesson L."/>
            <person name="Teles M."/>
            <person name="MacKenzie S."/>
            <person name="Amaro C."/>
        </authorList>
    </citation>
    <scope>NUCLEOTIDE SEQUENCE</scope>
</reference>
<organism evidence="2">
    <name type="scientific">Anguilla anguilla</name>
    <name type="common">European freshwater eel</name>
    <name type="synonym">Muraena anguilla</name>
    <dbReference type="NCBI Taxonomy" id="7936"/>
    <lineage>
        <taxon>Eukaryota</taxon>
        <taxon>Metazoa</taxon>
        <taxon>Chordata</taxon>
        <taxon>Craniata</taxon>
        <taxon>Vertebrata</taxon>
        <taxon>Euteleostomi</taxon>
        <taxon>Actinopterygii</taxon>
        <taxon>Neopterygii</taxon>
        <taxon>Teleostei</taxon>
        <taxon>Anguilliformes</taxon>
        <taxon>Anguillidae</taxon>
        <taxon>Anguilla</taxon>
    </lineage>
</organism>
<sequence length="29" mass="3714">MAYYYACMYYITYYVLYYIHIFTSTLHEN</sequence>
<protein>
    <submittedName>
        <fullName evidence="2">Uncharacterized protein</fullName>
    </submittedName>
</protein>
<keyword evidence="1" id="KW-0812">Transmembrane</keyword>
<accession>A0A0E9XT93</accession>
<feature type="transmembrane region" description="Helical" evidence="1">
    <location>
        <begin position="7"/>
        <end position="26"/>
    </location>
</feature>
<dbReference type="EMBL" id="GBXM01002625">
    <property type="protein sequence ID" value="JAI05953.1"/>
    <property type="molecule type" value="Transcribed_RNA"/>
</dbReference>
<evidence type="ECO:0000313" key="2">
    <source>
        <dbReference type="EMBL" id="JAI05953.1"/>
    </source>
</evidence>
<dbReference type="AlphaFoldDB" id="A0A0E9XT93"/>
<name>A0A0E9XT93_ANGAN</name>
<keyword evidence="1" id="KW-1133">Transmembrane helix</keyword>
<evidence type="ECO:0000256" key="1">
    <source>
        <dbReference type="SAM" id="Phobius"/>
    </source>
</evidence>
<proteinExistence type="predicted"/>
<reference evidence="2" key="1">
    <citation type="submission" date="2014-11" db="EMBL/GenBank/DDBJ databases">
        <authorList>
            <person name="Amaro Gonzalez C."/>
        </authorList>
    </citation>
    <scope>NUCLEOTIDE SEQUENCE</scope>
</reference>
<keyword evidence="1" id="KW-0472">Membrane</keyword>